<organism evidence="1">
    <name type="scientific">Salmonella enterica subsp. enterica serovar Durham</name>
    <dbReference type="NCBI Taxonomy" id="1954178"/>
    <lineage>
        <taxon>Bacteria</taxon>
        <taxon>Pseudomonadati</taxon>
        <taxon>Pseudomonadota</taxon>
        <taxon>Gammaproteobacteria</taxon>
        <taxon>Enterobacterales</taxon>
        <taxon>Enterobacteriaceae</taxon>
        <taxon>Salmonella</taxon>
    </lineage>
</organism>
<dbReference type="AlphaFoldDB" id="A0A5H8RQK5"/>
<comment type="caution">
    <text evidence="1">The sequence shown here is derived from an EMBL/GenBank/DDBJ whole genome shotgun (WGS) entry which is preliminary data.</text>
</comment>
<reference evidence="1" key="1">
    <citation type="submission" date="2019-03" db="EMBL/GenBank/DDBJ databases">
        <authorList>
            <person name="Ashton P.M."/>
            <person name="Dallman T."/>
            <person name="Nair S."/>
            <person name="De Pinna E."/>
            <person name="Peters T."/>
            <person name="Grant K."/>
        </authorList>
    </citation>
    <scope>NUCLEOTIDE SEQUENCE</scope>
    <source>
        <strain evidence="1">121460</strain>
    </source>
</reference>
<evidence type="ECO:0000313" key="1">
    <source>
        <dbReference type="EMBL" id="ECD6441002.1"/>
    </source>
</evidence>
<proteinExistence type="predicted"/>
<name>A0A5H8RQK5_SALET</name>
<dbReference type="EMBL" id="AAIFJK010000002">
    <property type="protein sequence ID" value="ECD6441002.1"/>
    <property type="molecule type" value="Genomic_DNA"/>
</dbReference>
<gene>
    <name evidence="1" type="ORF">E2Q46_02960</name>
</gene>
<protein>
    <submittedName>
        <fullName evidence="1">Uncharacterized protein</fullName>
    </submittedName>
</protein>
<accession>A0A5H8RQK5</accession>
<sequence>MGFMKDVAGSVAGAAISTAGSIFNSKQNNANARQMAATSVQTRVKDLKAAGLNPILAATHGSIQAAQVPQQQSPDLSSIARVFEQGTGRMNANSARQQADTQSKAVESTIALQGAQSAKTLADTKVALGQAEVQKSQQHLLDEQALTQGALRSNYAANTGLASANAIRANYQAVQDKVTADYLKTDTGKLATEDAYNQKGGKAFGILNSISSRAGHVGNSISNFVSPAVSNSAKAFGKTITIPKVKYNPNDIKRPY</sequence>